<evidence type="ECO:0000313" key="2">
    <source>
        <dbReference type="Proteomes" id="UP000276133"/>
    </source>
</evidence>
<proteinExistence type="predicted"/>
<protein>
    <submittedName>
        <fullName evidence="1">Uncharacterized protein</fullName>
    </submittedName>
</protein>
<accession>A0A3M7QS24</accession>
<reference evidence="1 2" key="1">
    <citation type="journal article" date="2018" name="Sci. Rep.">
        <title>Genomic signatures of local adaptation to the degree of environmental predictability in rotifers.</title>
        <authorList>
            <person name="Franch-Gras L."/>
            <person name="Hahn C."/>
            <person name="Garcia-Roger E.M."/>
            <person name="Carmona M.J."/>
            <person name="Serra M."/>
            <person name="Gomez A."/>
        </authorList>
    </citation>
    <scope>NUCLEOTIDE SEQUENCE [LARGE SCALE GENOMIC DNA]</scope>
    <source>
        <strain evidence="1">HYR1</strain>
    </source>
</reference>
<dbReference type="EMBL" id="REGN01005265">
    <property type="protein sequence ID" value="RNA14073.1"/>
    <property type="molecule type" value="Genomic_DNA"/>
</dbReference>
<gene>
    <name evidence="1" type="ORF">BpHYR1_006915</name>
</gene>
<organism evidence="1 2">
    <name type="scientific">Brachionus plicatilis</name>
    <name type="common">Marine rotifer</name>
    <name type="synonym">Brachionus muelleri</name>
    <dbReference type="NCBI Taxonomy" id="10195"/>
    <lineage>
        <taxon>Eukaryota</taxon>
        <taxon>Metazoa</taxon>
        <taxon>Spiralia</taxon>
        <taxon>Gnathifera</taxon>
        <taxon>Rotifera</taxon>
        <taxon>Eurotatoria</taxon>
        <taxon>Monogononta</taxon>
        <taxon>Pseudotrocha</taxon>
        <taxon>Ploima</taxon>
        <taxon>Brachionidae</taxon>
        <taxon>Brachionus</taxon>
    </lineage>
</organism>
<sequence>MLAMESLSGDDPLLLVSDGELLVELGDKYAAAFKYGFWPELSKELNQGGINMLVVAGCMKL</sequence>
<keyword evidence="2" id="KW-1185">Reference proteome</keyword>
<evidence type="ECO:0000313" key="1">
    <source>
        <dbReference type="EMBL" id="RNA14073.1"/>
    </source>
</evidence>
<comment type="caution">
    <text evidence="1">The sequence shown here is derived from an EMBL/GenBank/DDBJ whole genome shotgun (WGS) entry which is preliminary data.</text>
</comment>
<dbReference type="AlphaFoldDB" id="A0A3M7QS24"/>
<name>A0A3M7QS24_BRAPC</name>
<dbReference type="Proteomes" id="UP000276133">
    <property type="component" value="Unassembled WGS sequence"/>
</dbReference>